<dbReference type="Gene3D" id="3.30.1370.70">
    <property type="entry name" value="Scaffold protein Nfu/NifU, N-terminal domain"/>
    <property type="match status" value="1"/>
</dbReference>
<dbReference type="GO" id="GO:0016829">
    <property type="term" value="F:lyase activity"/>
    <property type="evidence" value="ECO:0007669"/>
    <property type="project" value="UniProtKB-KW"/>
</dbReference>
<dbReference type="InterPro" id="IPR036498">
    <property type="entry name" value="Nfu/NifU_N_sf"/>
</dbReference>
<dbReference type="AlphaFoldDB" id="A0A380DSI3"/>
<dbReference type="SUPFAM" id="SSF110836">
    <property type="entry name" value="Hypothetical protein SAV1430"/>
    <property type="match status" value="1"/>
</dbReference>
<dbReference type="Pfam" id="PF13646">
    <property type="entry name" value="HEAT_2"/>
    <property type="match status" value="1"/>
</dbReference>
<protein>
    <recommendedName>
        <fullName evidence="2">Conserved virulence factor C</fullName>
    </recommendedName>
</protein>
<dbReference type="InterPro" id="IPR014824">
    <property type="entry name" value="Nfu/NifU_N"/>
</dbReference>
<organism evidence="4 5">
    <name type="scientific">Staphylococcus aureus</name>
    <dbReference type="NCBI Taxonomy" id="1280"/>
    <lineage>
        <taxon>Bacteria</taxon>
        <taxon>Bacillati</taxon>
        <taxon>Bacillota</taxon>
        <taxon>Bacilli</taxon>
        <taxon>Bacillales</taxon>
        <taxon>Staphylococcaceae</taxon>
        <taxon>Staphylococcus</taxon>
    </lineage>
</organism>
<comment type="similarity">
    <text evidence="1">Belongs to the CvfC family.</text>
</comment>
<evidence type="ECO:0000313" key="4">
    <source>
        <dbReference type="EMBL" id="SUK46917.1"/>
    </source>
</evidence>
<evidence type="ECO:0000256" key="2">
    <source>
        <dbReference type="ARBA" id="ARBA00015469"/>
    </source>
</evidence>
<dbReference type="InterPro" id="IPR016024">
    <property type="entry name" value="ARM-type_fold"/>
</dbReference>
<dbReference type="SUPFAM" id="SSF48371">
    <property type="entry name" value="ARM repeat"/>
    <property type="match status" value="1"/>
</dbReference>
<keyword evidence="4" id="KW-0456">Lyase</keyword>
<feature type="domain" description="Scaffold protein Nfu/NifU N-terminal" evidence="3">
    <location>
        <begin position="4"/>
        <end position="85"/>
    </location>
</feature>
<evidence type="ECO:0000259" key="3">
    <source>
        <dbReference type="SMART" id="SM00932"/>
    </source>
</evidence>
<dbReference type="Pfam" id="PF08712">
    <property type="entry name" value="Nfu_N"/>
    <property type="match status" value="1"/>
</dbReference>
<evidence type="ECO:0000313" key="5">
    <source>
        <dbReference type="Proteomes" id="UP000255091"/>
    </source>
</evidence>
<reference evidence="4 5" key="1">
    <citation type="submission" date="2018-06" db="EMBL/GenBank/DDBJ databases">
        <authorList>
            <consortium name="Pathogen Informatics"/>
            <person name="Doyle S."/>
        </authorList>
    </citation>
    <scope>NUCLEOTIDE SEQUENCE [LARGE SCALE GENOMIC DNA]</scope>
    <source>
        <strain evidence="4 5">NCTC6133</strain>
    </source>
</reference>
<dbReference type="Proteomes" id="UP000255091">
    <property type="component" value="Unassembled WGS sequence"/>
</dbReference>
<dbReference type="InterPro" id="IPR025989">
    <property type="entry name" value="Virulence_F_dom"/>
</dbReference>
<dbReference type="InterPro" id="IPR004155">
    <property type="entry name" value="PBS_lyase_HEAT"/>
</dbReference>
<accession>A0A380DSI3</accession>
<evidence type="ECO:0000256" key="1">
    <source>
        <dbReference type="ARBA" id="ARBA00010064"/>
    </source>
</evidence>
<dbReference type="SMART" id="SM00932">
    <property type="entry name" value="Nfu_N"/>
    <property type="match status" value="1"/>
</dbReference>
<dbReference type="InterPro" id="IPR011989">
    <property type="entry name" value="ARM-like"/>
</dbReference>
<sequence>MEILRIEPTPSPNTMKVVLSFTREDKLSNTYKKVEETQPRFINQLLSIDGITSIFHVMNFLAVDKAPKADWEVILPDIKAVFSDGNKVLEIVNEPQIDNHFGEIKAELLTFKGIPYQIKLTSTDQELREQLPQTYVDYMTQAQTEHDNIVFMRKWLDLGNRYGNIEEVMDGVLEEVLATYPESQLPVLVKHALEENHATNNYHFYRHVSLDEYHATDNWKTRLRMLNHFPKPTFEDIPLLDLALSDEKVPVRRQAIVLLGMIESKEILPYLYKGLRDKSPAVRRTAGDCISDLGYPEALPEMVLLLDDPQKIVRWRAAMFIFDEGNAEQLPALKAHINDSAFEVKLQLKWPYLVLKTEMKHLVQYGNKWQTEQFNWRN</sequence>
<dbReference type="Pfam" id="PF13769">
    <property type="entry name" value="Virulence_fact"/>
    <property type="match status" value="1"/>
</dbReference>
<proteinExistence type="inferred from homology"/>
<dbReference type="EMBL" id="UHAP01000001">
    <property type="protein sequence ID" value="SUK46917.1"/>
    <property type="molecule type" value="Genomic_DNA"/>
</dbReference>
<name>A0A380DSI3_STAAU</name>
<dbReference type="SMART" id="SM00567">
    <property type="entry name" value="EZ_HEAT"/>
    <property type="match status" value="3"/>
</dbReference>
<dbReference type="Gene3D" id="1.25.10.10">
    <property type="entry name" value="Leucine-rich Repeat Variant"/>
    <property type="match status" value="1"/>
</dbReference>
<gene>
    <name evidence="4" type="primary">cvfC_1</name>
    <name evidence="4" type="ORF">NCTC6133_01835</name>
</gene>